<name>A0ABD3H9P2_9MARC</name>
<reference evidence="2 3" key="1">
    <citation type="submission" date="2024-09" db="EMBL/GenBank/DDBJ databases">
        <title>Chromosome-scale assembly of Riccia sorocarpa.</title>
        <authorList>
            <person name="Paukszto L."/>
        </authorList>
    </citation>
    <scope>NUCLEOTIDE SEQUENCE [LARGE SCALE GENOMIC DNA]</scope>
    <source>
        <strain evidence="2">LP-2024</strain>
        <tissue evidence="2">Aerial parts of the thallus</tissue>
    </source>
</reference>
<comment type="caution">
    <text evidence="2">The sequence shown here is derived from an EMBL/GenBank/DDBJ whole genome shotgun (WGS) entry which is preliminary data.</text>
</comment>
<keyword evidence="3" id="KW-1185">Reference proteome</keyword>
<dbReference type="Proteomes" id="UP001633002">
    <property type="component" value="Unassembled WGS sequence"/>
</dbReference>
<gene>
    <name evidence="2" type="ORF">R1sor_013850</name>
</gene>
<dbReference type="EMBL" id="JBJQOH010000004">
    <property type="protein sequence ID" value="KAL3687541.1"/>
    <property type="molecule type" value="Genomic_DNA"/>
</dbReference>
<accession>A0ABD3H9P2</accession>
<sequence length="127" mass="14069">MSVSSSGLDACGKEGNNAVNGVSDRNAKYFNDREVRTPIKVAVEQAKHETEGRMGTNLSDDRWNAELHRIQELTRIVEAIRSRAAAPETAERTEARDLTRLSELFATATSLEFQDQRDEGVASTSEE</sequence>
<evidence type="ECO:0000313" key="3">
    <source>
        <dbReference type="Proteomes" id="UP001633002"/>
    </source>
</evidence>
<protein>
    <submittedName>
        <fullName evidence="2">Uncharacterized protein</fullName>
    </submittedName>
</protein>
<feature type="region of interest" description="Disordered" evidence="1">
    <location>
        <begin position="1"/>
        <end position="25"/>
    </location>
</feature>
<proteinExistence type="predicted"/>
<dbReference type="AlphaFoldDB" id="A0ABD3H9P2"/>
<organism evidence="2 3">
    <name type="scientific">Riccia sorocarpa</name>
    <dbReference type="NCBI Taxonomy" id="122646"/>
    <lineage>
        <taxon>Eukaryota</taxon>
        <taxon>Viridiplantae</taxon>
        <taxon>Streptophyta</taxon>
        <taxon>Embryophyta</taxon>
        <taxon>Marchantiophyta</taxon>
        <taxon>Marchantiopsida</taxon>
        <taxon>Marchantiidae</taxon>
        <taxon>Marchantiales</taxon>
        <taxon>Ricciaceae</taxon>
        <taxon>Riccia</taxon>
    </lineage>
</organism>
<evidence type="ECO:0000313" key="2">
    <source>
        <dbReference type="EMBL" id="KAL3687541.1"/>
    </source>
</evidence>
<evidence type="ECO:0000256" key="1">
    <source>
        <dbReference type="SAM" id="MobiDB-lite"/>
    </source>
</evidence>